<proteinExistence type="inferred from homology"/>
<dbReference type="Pfam" id="PF03721">
    <property type="entry name" value="UDPG_MGDP_dh_N"/>
    <property type="match status" value="1"/>
</dbReference>
<sequence length="460" mass="51641">MNLFEKIVKREEKISLIGLGYVGMPIAVSFANKVDVIGFDVNKEKIQLYKKGIDPTKEVGNEVIKNTTVDFTSDEIRLREAKFHIVAVPTPVKVDRTPDLTPLESASRTLGRNLTKGSIVVFESTVYPGVTEDICVPILEKESGLKCGVDFKVGYSPERINPGDHEHRLETIIKVVSGMDEETLGIVAQVYELVVDAGVYKAGSIKVAEAAKVIENAQRDINIAFMNELSIIFNKMDIDTKAVLEVAGTKWNFLKFFPGLVGGHCIGVDPYYLTYKAEQMGYYSQIILSGRKINDDMGKYVAESTVKKMIKANKQIKGAKVAIFGVTFKENCPDVRNTKVVDVIKELEEYGVQVKVVDPVADREDLWHEYRINPCSIDEIKEMDAVIFAVPHEEFKTINLEDVKKMYGTLEYINSEVIREIAATSEVDLGIKQNDCVLIDIKGMFNRLEAENKGFIYWRL</sequence>
<dbReference type="SUPFAM" id="SSF51735">
    <property type="entry name" value="NAD(P)-binding Rossmann-fold domains"/>
    <property type="match status" value="1"/>
</dbReference>
<dbReference type="InterPro" id="IPR028359">
    <property type="entry name" value="UDP_ManNAc/GlcNAc_DH"/>
</dbReference>
<dbReference type="PIRSF" id="PIRSF000124">
    <property type="entry name" value="UDPglc_GDPman_dh"/>
    <property type="match status" value="1"/>
</dbReference>
<evidence type="ECO:0000313" key="7">
    <source>
        <dbReference type="Proteomes" id="UP001165962"/>
    </source>
</evidence>
<reference evidence="6" key="1">
    <citation type="submission" date="2020-03" db="EMBL/GenBank/DDBJ databases">
        <title>Draft sequencing of Paenibacilllus sp. S3N08.</title>
        <authorList>
            <person name="Kim D.-U."/>
        </authorList>
    </citation>
    <scope>NUCLEOTIDE SEQUENCE</scope>
    <source>
        <strain evidence="6">S3N08</strain>
    </source>
</reference>
<dbReference type="InterPro" id="IPR001732">
    <property type="entry name" value="UDP-Glc/GDP-Man_DH_N"/>
</dbReference>
<comment type="similarity">
    <text evidence="1 4">Belongs to the UDP-glucose/GDP-mannose dehydrogenase family.</text>
</comment>
<dbReference type="RefSeq" id="WP_166155157.1">
    <property type="nucleotide sequence ID" value="NZ_JAAOIW010000018.1"/>
</dbReference>
<comment type="caution">
    <text evidence="6">The sequence shown here is derived from an EMBL/GenBank/DDBJ whole genome shotgun (WGS) entry which is preliminary data.</text>
</comment>
<dbReference type="InterPro" id="IPR008927">
    <property type="entry name" value="6-PGluconate_DH-like_C_sf"/>
</dbReference>
<evidence type="ECO:0000256" key="4">
    <source>
        <dbReference type="PIRNR" id="PIRNR000124"/>
    </source>
</evidence>
<keyword evidence="2" id="KW-0560">Oxidoreductase</keyword>
<dbReference type="SUPFAM" id="SSF52413">
    <property type="entry name" value="UDP-glucose/GDP-mannose dehydrogenase C-terminal domain"/>
    <property type="match status" value="1"/>
</dbReference>
<protein>
    <submittedName>
        <fullName evidence="6">Nucleotide sugar dehydrogenase</fullName>
    </submittedName>
</protein>
<evidence type="ECO:0000313" key="6">
    <source>
        <dbReference type="EMBL" id="NHN34324.1"/>
    </source>
</evidence>
<keyword evidence="7" id="KW-1185">Reference proteome</keyword>
<evidence type="ECO:0000259" key="5">
    <source>
        <dbReference type="SMART" id="SM00984"/>
    </source>
</evidence>
<dbReference type="InterPro" id="IPR017476">
    <property type="entry name" value="UDP-Glc/GDP-Man"/>
</dbReference>
<evidence type="ECO:0000256" key="2">
    <source>
        <dbReference type="ARBA" id="ARBA00023002"/>
    </source>
</evidence>
<dbReference type="Gene3D" id="3.40.50.720">
    <property type="entry name" value="NAD(P)-binding Rossmann-like Domain"/>
    <property type="match status" value="2"/>
</dbReference>
<dbReference type="InterPro" id="IPR014027">
    <property type="entry name" value="UDP-Glc/GDP-Man_DH_C"/>
</dbReference>
<name>A0ABX0JGF6_9BACL</name>
<gene>
    <name evidence="6" type="ORF">G9U52_31500</name>
</gene>
<dbReference type="InterPro" id="IPR014026">
    <property type="entry name" value="UDP-Glc/GDP-Man_DH_dimer"/>
</dbReference>
<dbReference type="Pfam" id="PF03720">
    <property type="entry name" value="UDPG_MGDP_dh_C"/>
    <property type="match status" value="1"/>
</dbReference>
<dbReference type="Pfam" id="PF00984">
    <property type="entry name" value="UDPG_MGDP_dh"/>
    <property type="match status" value="1"/>
</dbReference>
<evidence type="ECO:0000256" key="3">
    <source>
        <dbReference type="ARBA" id="ARBA00023027"/>
    </source>
</evidence>
<evidence type="ECO:0000256" key="1">
    <source>
        <dbReference type="ARBA" id="ARBA00006601"/>
    </source>
</evidence>
<dbReference type="Proteomes" id="UP001165962">
    <property type="component" value="Unassembled WGS sequence"/>
</dbReference>
<feature type="domain" description="UDP-glucose/GDP-mannose dehydrogenase C-terminal" evidence="5">
    <location>
        <begin position="322"/>
        <end position="412"/>
    </location>
</feature>
<dbReference type="NCBIfam" id="TIGR03026">
    <property type="entry name" value="NDP-sugDHase"/>
    <property type="match status" value="1"/>
</dbReference>
<organism evidence="6 7">
    <name type="scientific">Paenibacillus agricola</name>
    <dbReference type="NCBI Taxonomy" id="2716264"/>
    <lineage>
        <taxon>Bacteria</taxon>
        <taxon>Bacillati</taxon>
        <taxon>Bacillota</taxon>
        <taxon>Bacilli</taxon>
        <taxon>Bacillales</taxon>
        <taxon>Paenibacillaceae</taxon>
        <taxon>Paenibacillus</taxon>
    </lineage>
</organism>
<dbReference type="InterPro" id="IPR036220">
    <property type="entry name" value="UDP-Glc/GDP-Man_DH_C_sf"/>
</dbReference>
<dbReference type="SMART" id="SM00984">
    <property type="entry name" value="UDPG_MGDP_dh_C"/>
    <property type="match status" value="1"/>
</dbReference>
<dbReference type="InterPro" id="IPR036291">
    <property type="entry name" value="NAD(P)-bd_dom_sf"/>
</dbReference>
<dbReference type="EMBL" id="JAAOIW010000018">
    <property type="protein sequence ID" value="NHN34324.1"/>
    <property type="molecule type" value="Genomic_DNA"/>
</dbReference>
<dbReference type="PANTHER" id="PTHR43491:SF2">
    <property type="entry name" value="UDP-N-ACETYL-D-MANNOSAMINE DEHYDROGENASE"/>
    <property type="match status" value="1"/>
</dbReference>
<accession>A0ABX0JGF6</accession>
<dbReference type="PIRSF" id="PIRSF500136">
    <property type="entry name" value="UDP_ManNAc_DH"/>
    <property type="match status" value="1"/>
</dbReference>
<dbReference type="SUPFAM" id="SSF48179">
    <property type="entry name" value="6-phosphogluconate dehydrogenase C-terminal domain-like"/>
    <property type="match status" value="1"/>
</dbReference>
<keyword evidence="3" id="KW-0520">NAD</keyword>
<dbReference type="PANTHER" id="PTHR43491">
    <property type="entry name" value="UDP-N-ACETYL-D-MANNOSAMINE DEHYDROGENASE"/>
    <property type="match status" value="1"/>
</dbReference>